<keyword evidence="1" id="KW-1133">Transmembrane helix</keyword>
<keyword evidence="1" id="KW-0812">Transmembrane</keyword>
<dbReference type="RefSeq" id="WP_184661683.1">
    <property type="nucleotide sequence ID" value="NZ_CP031518.1"/>
</dbReference>
<keyword evidence="3" id="KW-1185">Reference proteome</keyword>
<keyword evidence="1" id="KW-0472">Membrane</keyword>
<dbReference type="EMBL" id="JACHFQ010000011">
    <property type="protein sequence ID" value="MBB5227440.1"/>
    <property type="molecule type" value="Genomic_DNA"/>
</dbReference>
<feature type="transmembrane region" description="Helical" evidence="1">
    <location>
        <begin position="15"/>
        <end position="32"/>
    </location>
</feature>
<dbReference type="AlphaFoldDB" id="A0A7W8GBQ0"/>
<proteinExistence type="predicted"/>
<evidence type="ECO:0000313" key="3">
    <source>
        <dbReference type="Proteomes" id="UP000518887"/>
    </source>
</evidence>
<name>A0A7W8GBQ0_9SPIR</name>
<accession>A0A7W8GBQ0</accession>
<sequence>MWEAIEKILTDKNSWLVLCFVFVVIVIFIHEVRNGFFSFSSNHLRVGNGEKERNIIRQQVEWAHIYIMSLESKITPATNQYNGYFTKFILERVYDEVVDWVTFNHLNLNSAYIEIKQEKICALVYSLHVKPEFQTKEFKQRMNNWTREIIEGLVRIRQIYK</sequence>
<reference evidence="2 3" key="1">
    <citation type="submission" date="2020-08" db="EMBL/GenBank/DDBJ databases">
        <title>Genomic Encyclopedia of Type Strains, Phase IV (KMG-IV): sequencing the most valuable type-strain genomes for metagenomic binning, comparative biology and taxonomic classification.</title>
        <authorList>
            <person name="Goeker M."/>
        </authorList>
    </citation>
    <scope>NUCLEOTIDE SEQUENCE [LARGE SCALE GENOMIC DNA]</scope>
    <source>
        <strain evidence="2 3">DSM 103462</strain>
    </source>
</reference>
<dbReference type="Proteomes" id="UP000518887">
    <property type="component" value="Unassembled WGS sequence"/>
</dbReference>
<organism evidence="2 3">
    <name type="scientific">Treponema ruminis</name>
    <dbReference type="NCBI Taxonomy" id="744515"/>
    <lineage>
        <taxon>Bacteria</taxon>
        <taxon>Pseudomonadati</taxon>
        <taxon>Spirochaetota</taxon>
        <taxon>Spirochaetia</taxon>
        <taxon>Spirochaetales</taxon>
        <taxon>Treponemataceae</taxon>
        <taxon>Treponema</taxon>
    </lineage>
</organism>
<evidence type="ECO:0000256" key="1">
    <source>
        <dbReference type="SAM" id="Phobius"/>
    </source>
</evidence>
<comment type="caution">
    <text evidence="2">The sequence shown here is derived from an EMBL/GenBank/DDBJ whole genome shotgun (WGS) entry which is preliminary data.</text>
</comment>
<gene>
    <name evidence="2" type="ORF">HNP76_002840</name>
</gene>
<evidence type="ECO:0000313" key="2">
    <source>
        <dbReference type="EMBL" id="MBB5227440.1"/>
    </source>
</evidence>
<protein>
    <submittedName>
        <fullName evidence="2">Uncharacterized protein</fullName>
    </submittedName>
</protein>